<organism evidence="1">
    <name type="scientific">Ignavibacterium album</name>
    <dbReference type="NCBI Taxonomy" id="591197"/>
    <lineage>
        <taxon>Bacteria</taxon>
        <taxon>Pseudomonadati</taxon>
        <taxon>Ignavibacteriota</taxon>
        <taxon>Ignavibacteria</taxon>
        <taxon>Ignavibacteriales</taxon>
        <taxon>Ignavibacteriaceae</taxon>
        <taxon>Ignavibacterium</taxon>
    </lineage>
</organism>
<name>A0A832G8D4_9BACT</name>
<gene>
    <name evidence="1" type="primary">cas8c</name>
    <name evidence="1" type="ORF">ENS56_14565</name>
</gene>
<dbReference type="EMBL" id="DSVI01000027">
    <property type="protein sequence ID" value="HGT49258.1"/>
    <property type="molecule type" value="Genomic_DNA"/>
</dbReference>
<protein>
    <submittedName>
        <fullName evidence="1">Type I-C CRISPR-associated protein Cas8c/Csd1</fullName>
    </submittedName>
</protein>
<sequence>MILKALYDYYERKASDPNSHIAPEGWEWKEIPYVIVINNEGKFVAIEDTREGEGKKKRAKKFLVPQTVKRTVGKKANLLWDNIEYALGANPRNRDDVEERFNLFINRIKEEIVIDEFPNVSFLLKFLESNPVKQIESSGYSELWNQILEENPFIVFRIDGQTHNCICDDLRGKPKEQSIEKGKGVCLITGDMDTEVERLHPAIKGVRGGNTQGGALISFNLPAFNSYGKTQNFNAPIGKRAAFAYTTALNTLLGKDSANKITIADSTIVFWSEKKSEEIDPEEIFPWVIAMQKAEGDNPDRGVEKIEKLFDSIFTGKYSQAKTNHFYVLGLSPNAARISVRFWKAPSVEDFGLNIKKHFDDFAIIRGPKDSKYLSLYQILSATALQHKMENVPPNLAGAVIESIIDGTPYPTSLLHQCIIRIRAEQNVNRIRAAILKAYLNRFNKIHKPNEKEITMSLDPNNTNVAYRIGRLFAVLEKIQEEANPGINATIRDRFYGAASSSPITVFPRLLSLKNSHLKKLNEGRKIYFEKLITDIFCEIKSFPTNLSLNEQANFAIGYYHQRQDFFTKKSDKEETELMNN</sequence>
<dbReference type="NCBIfam" id="TIGR01863">
    <property type="entry name" value="cas_Csd1"/>
    <property type="match status" value="1"/>
</dbReference>
<accession>A0A832G8D4</accession>
<dbReference type="CDD" id="cd09757">
    <property type="entry name" value="Cas8c_I-C"/>
    <property type="match status" value="1"/>
</dbReference>
<comment type="caution">
    <text evidence="1">The sequence shown here is derived from an EMBL/GenBank/DDBJ whole genome shotgun (WGS) entry which is preliminary data.</text>
</comment>
<proteinExistence type="predicted"/>
<evidence type="ECO:0000313" key="1">
    <source>
        <dbReference type="EMBL" id="HGT49258.1"/>
    </source>
</evidence>
<dbReference type="AlphaFoldDB" id="A0A832G8D4"/>
<dbReference type="Pfam" id="PF09709">
    <property type="entry name" value="Cas_Csd1"/>
    <property type="match status" value="1"/>
</dbReference>
<dbReference type="InterPro" id="IPR010144">
    <property type="entry name" value="CRISPR-assoc_prot_Csd1-typ"/>
</dbReference>
<reference evidence="1" key="1">
    <citation type="journal article" date="2020" name="mSystems">
        <title>Genome- and Community-Level Interaction Insights into Carbon Utilization and Element Cycling Functions of Hydrothermarchaeota in Hydrothermal Sediment.</title>
        <authorList>
            <person name="Zhou Z."/>
            <person name="Liu Y."/>
            <person name="Xu W."/>
            <person name="Pan J."/>
            <person name="Luo Z.H."/>
            <person name="Li M."/>
        </authorList>
    </citation>
    <scope>NUCLEOTIDE SEQUENCE [LARGE SCALE GENOMIC DNA]</scope>
    <source>
        <strain evidence="1">SpSt-500</strain>
    </source>
</reference>